<keyword evidence="2" id="KW-1185">Reference proteome</keyword>
<reference evidence="2" key="2">
    <citation type="journal article" date="2009" name="Fungal Genet. Biol.">
        <title>The 2008 update of the Aspergillus nidulans genome annotation: a community effort.</title>
        <authorList>
            <person name="Wortman J.R."/>
            <person name="Gilsenan J.M."/>
            <person name="Joardar V."/>
            <person name="Deegan J."/>
            <person name="Clutterbuck J."/>
            <person name="Andersen M.R."/>
            <person name="Archer D."/>
            <person name="Bencina M."/>
            <person name="Braus G."/>
            <person name="Coutinho P."/>
            <person name="von Dohren H."/>
            <person name="Doonan J."/>
            <person name="Driessen A.J."/>
            <person name="Durek P."/>
            <person name="Espeso E."/>
            <person name="Fekete E."/>
            <person name="Flipphi M."/>
            <person name="Estrada C.G."/>
            <person name="Geysens S."/>
            <person name="Goldman G."/>
            <person name="de Groot P.W."/>
            <person name="Hansen K."/>
            <person name="Harris S.D."/>
            <person name="Heinekamp T."/>
            <person name="Helmstaedt K."/>
            <person name="Henrissat B."/>
            <person name="Hofmann G."/>
            <person name="Homan T."/>
            <person name="Horio T."/>
            <person name="Horiuchi H."/>
            <person name="James S."/>
            <person name="Jones M."/>
            <person name="Karaffa L."/>
            <person name="Karanyi Z."/>
            <person name="Kato M."/>
            <person name="Keller N."/>
            <person name="Kelly D.E."/>
            <person name="Kiel J.A."/>
            <person name="Kim J.M."/>
            <person name="van der Klei I.J."/>
            <person name="Klis F.M."/>
            <person name="Kovalchuk A."/>
            <person name="Krasevec N."/>
            <person name="Kubicek C.P."/>
            <person name="Liu B."/>
            <person name="Maccabe A."/>
            <person name="Meyer V."/>
            <person name="Mirabito P."/>
            <person name="Miskei M."/>
            <person name="Mos M."/>
            <person name="Mullins J."/>
            <person name="Nelson D.R."/>
            <person name="Nielsen J."/>
            <person name="Oakley B.R."/>
            <person name="Osmani S.A."/>
            <person name="Pakula T."/>
            <person name="Paszewski A."/>
            <person name="Paulsen I."/>
            <person name="Pilsyk S."/>
            <person name="Pocsi I."/>
            <person name="Punt P.J."/>
            <person name="Ram A.F."/>
            <person name="Ren Q."/>
            <person name="Robellet X."/>
            <person name="Robson G."/>
            <person name="Seiboth B."/>
            <person name="van Solingen P."/>
            <person name="Specht T."/>
            <person name="Sun J."/>
            <person name="Taheri-Talesh N."/>
            <person name="Takeshita N."/>
            <person name="Ussery D."/>
            <person name="vanKuyk P.A."/>
            <person name="Visser H."/>
            <person name="van de Vondervoort P.J."/>
            <person name="de Vries R.P."/>
            <person name="Walton J."/>
            <person name="Xiang X."/>
            <person name="Xiong Y."/>
            <person name="Zeng A.P."/>
            <person name="Brandt B.W."/>
            <person name="Cornell M.J."/>
            <person name="van den Hondel C.A."/>
            <person name="Visser J."/>
            <person name="Oliver S.G."/>
            <person name="Turner G."/>
        </authorList>
    </citation>
    <scope>GENOME REANNOTATION</scope>
    <source>
        <strain evidence="2">FGSC A4 / ATCC 38163 / CBS 112.46 / NRRL 194 / M139</strain>
    </source>
</reference>
<reference evidence="2" key="1">
    <citation type="journal article" date="2005" name="Nature">
        <title>Sequencing of Aspergillus nidulans and comparative analysis with A. fumigatus and A. oryzae.</title>
        <authorList>
            <person name="Galagan J.E."/>
            <person name="Calvo S.E."/>
            <person name="Cuomo C."/>
            <person name="Ma L.J."/>
            <person name="Wortman J.R."/>
            <person name="Batzoglou S."/>
            <person name="Lee S.I."/>
            <person name="Basturkmen M."/>
            <person name="Spevak C.C."/>
            <person name="Clutterbuck J."/>
            <person name="Kapitonov V."/>
            <person name="Jurka J."/>
            <person name="Scazzocchio C."/>
            <person name="Farman M."/>
            <person name="Butler J."/>
            <person name="Purcell S."/>
            <person name="Harris S."/>
            <person name="Braus G.H."/>
            <person name="Draht O."/>
            <person name="Busch S."/>
            <person name="D'Enfert C."/>
            <person name="Bouchier C."/>
            <person name="Goldman G.H."/>
            <person name="Bell-Pedersen D."/>
            <person name="Griffiths-Jones S."/>
            <person name="Doonan J.H."/>
            <person name="Yu J."/>
            <person name="Vienken K."/>
            <person name="Pain A."/>
            <person name="Freitag M."/>
            <person name="Selker E.U."/>
            <person name="Archer D.B."/>
            <person name="Penalva M.A."/>
            <person name="Oakley B.R."/>
            <person name="Momany M."/>
            <person name="Tanaka T."/>
            <person name="Kumagai T."/>
            <person name="Asai K."/>
            <person name="Machida M."/>
            <person name="Nierman W.C."/>
            <person name="Denning D.W."/>
            <person name="Caddick M."/>
            <person name="Hynes M."/>
            <person name="Paoletti M."/>
            <person name="Fischer R."/>
            <person name="Miller B."/>
            <person name="Dyer P."/>
            <person name="Sachs M.S."/>
            <person name="Osmani S.A."/>
            <person name="Birren B.W."/>
        </authorList>
    </citation>
    <scope>NUCLEOTIDE SEQUENCE [LARGE SCALE GENOMIC DNA]</scope>
    <source>
        <strain evidence="2">FGSC A4 / ATCC 38163 / CBS 112.46 / NRRL 194 / M139</strain>
    </source>
</reference>
<dbReference type="KEGG" id="ani:ANIA_06016"/>
<dbReference type="RefSeq" id="XP_663620.1">
    <property type="nucleotide sequence ID" value="XM_658528.1"/>
</dbReference>
<evidence type="ECO:0000313" key="2">
    <source>
        <dbReference type="Proteomes" id="UP000000560"/>
    </source>
</evidence>
<name>Q5B0B4_EMENI</name>
<accession>Q5B0B4</accession>
<dbReference type="Proteomes" id="UP000000560">
    <property type="component" value="Chromosome I"/>
</dbReference>
<evidence type="ECO:0000313" key="1">
    <source>
        <dbReference type="EMBL" id="CBF70358.1"/>
    </source>
</evidence>
<protein>
    <submittedName>
        <fullName evidence="1">Uncharacterized protein</fullName>
    </submittedName>
</protein>
<dbReference type="EMBL" id="BN001301">
    <property type="protein sequence ID" value="CBF70358.1"/>
    <property type="molecule type" value="Genomic_DNA"/>
</dbReference>
<accession>C8V331</accession>
<organism evidence="1 2">
    <name type="scientific">Emericella nidulans (strain FGSC A4 / ATCC 38163 / CBS 112.46 / NRRL 194 / M139)</name>
    <name type="common">Aspergillus nidulans</name>
    <dbReference type="NCBI Taxonomy" id="227321"/>
    <lineage>
        <taxon>Eukaryota</taxon>
        <taxon>Fungi</taxon>
        <taxon>Dikarya</taxon>
        <taxon>Ascomycota</taxon>
        <taxon>Pezizomycotina</taxon>
        <taxon>Eurotiomycetes</taxon>
        <taxon>Eurotiomycetidae</taxon>
        <taxon>Eurotiales</taxon>
        <taxon>Aspergillaceae</taxon>
        <taxon>Aspergillus</taxon>
        <taxon>Aspergillus subgen. Nidulantes</taxon>
    </lineage>
</organism>
<dbReference type="GeneID" id="2871136"/>
<dbReference type="HOGENOM" id="CLU_2061455_0_0_1"/>
<gene>
    <name evidence="1" type="ORF">ANIA_06016</name>
</gene>
<dbReference type="VEuPathDB" id="FungiDB:AN6016"/>
<dbReference type="AlphaFoldDB" id="Q5B0B4"/>
<proteinExistence type="predicted"/>
<sequence>MDQTLLRLSVDRTVLRSSLAGDQDLHIVWTAELPVLEEMILKVKCSSKSRVSAAQVAIFAKILRTGYYSFGTSHCAIRLAILKQAKVTHPSDSWFLTLFHGFPADYSRLITGSYVLSTR</sequence>
<dbReference type="InParanoid" id="Q5B0B4"/>